<evidence type="ECO:0000313" key="3">
    <source>
        <dbReference type="Proteomes" id="UP000720189"/>
    </source>
</evidence>
<gene>
    <name evidence="2" type="ORF">BKA55DRAFT_598163</name>
</gene>
<dbReference type="GeneID" id="70226148"/>
<feature type="compositionally biased region" description="Low complexity" evidence="1">
    <location>
        <begin position="449"/>
        <end position="459"/>
    </location>
</feature>
<accession>A0A9P9G8L5</accession>
<feature type="region of interest" description="Disordered" evidence="1">
    <location>
        <begin position="432"/>
        <end position="459"/>
    </location>
</feature>
<feature type="region of interest" description="Disordered" evidence="1">
    <location>
        <begin position="997"/>
        <end position="1021"/>
    </location>
</feature>
<feature type="compositionally biased region" description="Basic and acidic residues" evidence="1">
    <location>
        <begin position="484"/>
        <end position="495"/>
    </location>
</feature>
<evidence type="ECO:0000256" key="1">
    <source>
        <dbReference type="SAM" id="MobiDB-lite"/>
    </source>
</evidence>
<feature type="region of interest" description="Disordered" evidence="1">
    <location>
        <begin position="476"/>
        <end position="524"/>
    </location>
</feature>
<name>A0A9P9G8L5_FUSRE</name>
<feature type="compositionally biased region" description="Polar residues" evidence="1">
    <location>
        <begin position="59"/>
        <end position="74"/>
    </location>
</feature>
<dbReference type="RefSeq" id="XP_046044332.1">
    <property type="nucleotide sequence ID" value="XM_046196194.1"/>
</dbReference>
<feature type="compositionally biased region" description="Basic and acidic residues" evidence="1">
    <location>
        <begin position="364"/>
        <end position="375"/>
    </location>
</feature>
<dbReference type="OrthoDB" id="5382952at2759"/>
<feature type="region of interest" description="Disordered" evidence="1">
    <location>
        <begin position="610"/>
        <end position="634"/>
    </location>
</feature>
<feature type="compositionally biased region" description="Pro residues" evidence="1">
    <location>
        <begin position="307"/>
        <end position="318"/>
    </location>
</feature>
<dbReference type="AlphaFoldDB" id="A0A9P9G8L5"/>
<reference evidence="2" key="1">
    <citation type="journal article" date="2021" name="Nat. Commun.">
        <title>Genetic determinants of endophytism in the Arabidopsis root mycobiome.</title>
        <authorList>
            <person name="Mesny F."/>
            <person name="Miyauchi S."/>
            <person name="Thiergart T."/>
            <person name="Pickel B."/>
            <person name="Atanasova L."/>
            <person name="Karlsson M."/>
            <person name="Huettel B."/>
            <person name="Barry K.W."/>
            <person name="Haridas S."/>
            <person name="Chen C."/>
            <person name="Bauer D."/>
            <person name="Andreopoulos W."/>
            <person name="Pangilinan J."/>
            <person name="LaButti K."/>
            <person name="Riley R."/>
            <person name="Lipzen A."/>
            <person name="Clum A."/>
            <person name="Drula E."/>
            <person name="Henrissat B."/>
            <person name="Kohler A."/>
            <person name="Grigoriev I.V."/>
            <person name="Martin F.M."/>
            <person name="Hacquard S."/>
        </authorList>
    </citation>
    <scope>NUCLEOTIDE SEQUENCE</scope>
    <source>
        <strain evidence="2">MPI-CAGE-AT-0023</strain>
    </source>
</reference>
<dbReference type="EMBL" id="JAGMUX010000018">
    <property type="protein sequence ID" value="KAH7233987.1"/>
    <property type="molecule type" value="Genomic_DNA"/>
</dbReference>
<feature type="compositionally biased region" description="Polar residues" evidence="1">
    <location>
        <begin position="513"/>
        <end position="524"/>
    </location>
</feature>
<comment type="caution">
    <text evidence="2">The sequence shown here is derived from an EMBL/GenBank/DDBJ whole genome shotgun (WGS) entry which is preliminary data.</text>
</comment>
<proteinExistence type="predicted"/>
<feature type="region of interest" description="Disordered" evidence="1">
    <location>
        <begin position="362"/>
        <end position="385"/>
    </location>
</feature>
<feature type="region of interest" description="Disordered" evidence="1">
    <location>
        <begin position="659"/>
        <end position="703"/>
    </location>
</feature>
<dbReference type="InterPro" id="IPR029063">
    <property type="entry name" value="SAM-dependent_MTases_sf"/>
</dbReference>
<dbReference type="SUPFAM" id="SSF53335">
    <property type="entry name" value="S-adenosyl-L-methionine-dependent methyltransferases"/>
    <property type="match status" value="1"/>
</dbReference>
<dbReference type="Proteomes" id="UP000720189">
    <property type="component" value="Unassembled WGS sequence"/>
</dbReference>
<feature type="compositionally biased region" description="Basic and acidic residues" evidence="1">
    <location>
        <begin position="437"/>
        <end position="448"/>
    </location>
</feature>
<feature type="region of interest" description="Disordered" evidence="1">
    <location>
        <begin position="199"/>
        <end position="221"/>
    </location>
</feature>
<feature type="region of interest" description="Disordered" evidence="1">
    <location>
        <begin position="1"/>
        <end position="118"/>
    </location>
</feature>
<organism evidence="2 3">
    <name type="scientific">Fusarium redolens</name>
    <dbReference type="NCBI Taxonomy" id="48865"/>
    <lineage>
        <taxon>Eukaryota</taxon>
        <taxon>Fungi</taxon>
        <taxon>Dikarya</taxon>
        <taxon>Ascomycota</taxon>
        <taxon>Pezizomycotina</taxon>
        <taxon>Sordariomycetes</taxon>
        <taxon>Hypocreomycetidae</taxon>
        <taxon>Hypocreales</taxon>
        <taxon>Nectriaceae</taxon>
        <taxon>Fusarium</taxon>
        <taxon>Fusarium redolens species complex</taxon>
    </lineage>
</organism>
<sequence length="1091" mass="119767">METPVDKERRRLRRRETPHPSIPKLVPRPNLNHQARSWGSSSTSASTRSTANQRGGSGSLPSAQSMDNPSSNPNFLRRKKSSSSGDVKVKTTWIGLSRTDSSTSSQHKRQSSLDPSFGIHLDREPASCPAEIHIFEVIEAKKSSESPVIYPELDRDRNIRRPADSSDNRIDVPFRLATHDVPSPTLANLLLSATSRCPSTRFSESSGPGSYSRDTTPTLNASQPASLVAPIRTQTKNRLQELVINRPSVTRGACGGFPDLMLTSRASHVDAITVDPHGHTAVRESLSSSPSISTALEAAIEKKTKQLPPPPPSSPPWKPSQYLGEDTSLFKPERKVSRPVLRSTSPTLPIKGELCFQPAAEATAESKKGKGREPPRMTCTPSHNVASSSITRFPLLSRKKNLRRGPAAGSGHKGYGHIATIRPLRIGSTQWPSLEVRSPENRTAKSEISRSVSSHSRLGSWQSLAASQYQPRNTLWLSPMSRTPHPDLLARHPSESSDSEGPTTKATLASRRSPINTSGYASSPMTSFDASVMSDASHFELQREISHETKSSHLAPQKLVKRPRSPRKWNLFGRFTQTCQPSEQEDSVPINVLNVLRFTEVYGEPLSIIGTPELPQGTPEMRSSTNCPYPASRRSRLPEVGRIPKVVRHRTEHLSPITYDPESIAKGPSNSRPLTPVPDLTTDGSTAGSAEISDEETLPYDPPAEDRVCGEYDDLLGKDAGKELPSPTSSRGTPFHLETYESKLASKERPLEPPRIDAINISSTHSADMTERLRAVFQHHPSPSTPSSVSKLVSGYTIRADASSSSEDGPLFTQVNLRVGSMTVSKWLTFGHVLFSDVRHELVPVEGSLKRHSILVIDGLEFVFKLPSQSSKPSQYVSLFDKFPFAPQSFTAVAYRFPVAGPEAYYRSIHTEARRVLKPGGFIELSTLDADLNNMGNQGRRTVGRLKERINEKTPDTSLGSTADLIVRLLGKVGFTTIKAARVGVLVASSVIRSDSKADKGNDAAEKEKDPPSLFEMMSDNSPLADEDITKMVSRVRRWWYTRCYENAAKKPSGKSIWSDKALLSESERLGTNFELMVCCARAPLERITSV</sequence>
<protein>
    <recommendedName>
        <fullName evidence="4">Methyltransferase type 11 domain-containing protein</fullName>
    </recommendedName>
</protein>
<evidence type="ECO:0000313" key="2">
    <source>
        <dbReference type="EMBL" id="KAH7233987.1"/>
    </source>
</evidence>
<feature type="compositionally biased region" description="Basic and acidic residues" evidence="1">
    <location>
        <begin position="997"/>
        <end position="1011"/>
    </location>
</feature>
<feature type="compositionally biased region" description="Low complexity" evidence="1">
    <location>
        <begin position="35"/>
        <end position="51"/>
    </location>
</feature>
<evidence type="ECO:0008006" key="4">
    <source>
        <dbReference type="Google" id="ProtNLM"/>
    </source>
</evidence>
<feature type="region of interest" description="Disordered" evidence="1">
    <location>
        <begin position="304"/>
        <end position="324"/>
    </location>
</feature>
<keyword evidence="3" id="KW-1185">Reference proteome</keyword>